<dbReference type="SUPFAM" id="SSF52833">
    <property type="entry name" value="Thioredoxin-like"/>
    <property type="match status" value="1"/>
</dbReference>
<dbReference type="PROSITE" id="PS00194">
    <property type="entry name" value="THIOREDOXIN_1"/>
    <property type="match status" value="1"/>
</dbReference>
<keyword evidence="4" id="KW-0676">Redox-active center</keyword>
<dbReference type="Proteomes" id="UP000321436">
    <property type="component" value="Unassembled WGS sequence"/>
</dbReference>
<dbReference type="CDD" id="cd02966">
    <property type="entry name" value="TlpA_like_family"/>
    <property type="match status" value="1"/>
</dbReference>
<reference evidence="7 8" key="1">
    <citation type="submission" date="2019-07" db="EMBL/GenBank/DDBJ databases">
        <title>Whole genome shotgun sequence of Chitinophaga cymbidii NBRC 109752.</title>
        <authorList>
            <person name="Hosoyama A."/>
            <person name="Uohara A."/>
            <person name="Ohji S."/>
            <person name="Ichikawa N."/>
        </authorList>
    </citation>
    <scope>NUCLEOTIDE SEQUENCE [LARGE SCALE GENOMIC DNA]</scope>
    <source>
        <strain evidence="7 8">NBRC 109752</strain>
    </source>
</reference>
<dbReference type="Pfam" id="PF00578">
    <property type="entry name" value="AhpC-TSA"/>
    <property type="match status" value="1"/>
</dbReference>
<comment type="subcellular location">
    <subcellularLocation>
        <location evidence="1">Cell envelope</location>
    </subcellularLocation>
</comment>
<dbReference type="Gene3D" id="3.40.30.10">
    <property type="entry name" value="Glutaredoxin"/>
    <property type="match status" value="1"/>
</dbReference>
<dbReference type="InterPro" id="IPR017937">
    <property type="entry name" value="Thioredoxin_CS"/>
</dbReference>
<evidence type="ECO:0000256" key="5">
    <source>
        <dbReference type="SAM" id="SignalP"/>
    </source>
</evidence>
<feature type="chain" id="PRO_5022101991" evidence="5">
    <location>
        <begin position="20"/>
        <end position="367"/>
    </location>
</feature>
<dbReference type="Pfam" id="PF14289">
    <property type="entry name" value="DUF4369"/>
    <property type="match status" value="1"/>
</dbReference>
<dbReference type="PANTHER" id="PTHR42852:SF6">
    <property type="entry name" value="THIOL:DISULFIDE INTERCHANGE PROTEIN DSBE"/>
    <property type="match status" value="1"/>
</dbReference>
<dbReference type="GO" id="GO:0030313">
    <property type="term" value="C:cell envelope"/>
    <property type="evidence" value="ECO:0007669"/>
    <property type="project" value="UniProtKB-SubCell"/>
</dbReference>
<organism evidence="7 8">
    <name type="scientific">Chitinophaga cymbidii</name>
    <dbReference type="NCBI Taxonomy" id="1096750"/>
    <lineage>
        <taxon>Bacteria</taxon>
        <taxon>Pseudomonadati</taxon>
        <taxon>Bacteroidota</taxon>
        <taxon>Chitinophagia</taxon>
        <taxon>Chitinophagales</taxon>
        <taxon>Chitinophagaceae</taxon>
        <taxon>Chitinophaga</taxon>
    </lineage>
</organism>
<sequence length="367" mass="40576">MYKKLKLLSVALLAGGAVAAQAPKLDYTIEGTIKGLPSGKIYLAVFGPGQGDSAVVTNGTFRFKGTLSEPSPLILSLEKQYVNQPMYLFFSDGGNVKVALDKHNLDDGRVQGSQATKDFDLLEKTKQPFDAQFRKLFQSADSDTTLAGKEKREKERRRIYSAREAAIEGFIRKHPSSPVATYATYRNFLINEAKLEDLSRLLSPEFDYTSYGQEIKNAIANNKKLAIGNTAPDFTQNDTLGNPVTLSSFKGKYVLVDFWASWCGPCRADNPNLVKAFSAYKDKGFTILGVSLDMPGAKARWMKAIHDDGLTWTHVSDLKGWQNEVAKVYGIKAVPTNFLLDPNGKIVAKDLHGDQLQKTLSEIFDRS</sequence>
<dbReference type="GO" id="GO:0016491">
    <property type="term" value="F:oxidoreductase activity"/>
    <property type="evidence" value="ECO:0007669"/>
    <property type="project" value="InterPro"/>
</dbReference>
<dbReference type="GO" id="GO:0017004">
    <property type="term" value="P:cytochrome complex assembly"/>
    <property type="evidence" value="ECO:0007669"/>
    <property type="project" value="UniProtKB-KW"/>
</dbReference>
<comment type="caution">
    <text evidence="7">The sequence shown here is derived from an EMBL/GenBank/DDBJ whole genome shotgun (WGS) entry which is preliminary data.</text>
</comment>
<proteinExistence type="predicted"/>
<dbReference type="RefSeq" id="WP_146865465.1">
    <property type="nucleotide sequence ID" value="NZ_BKAU01000005.1"/>
</dbReference>
<dbReference type="PANTHER" id="PTHR42852">
    <property type="entry name" value="THIOL:DISULFIDE INTERCHANGE PROTEIN DSBE"/>
    <property type="match status" value="1"/>
</dbReference>
<dbReference type="GO" id="GO:0016209">
    <property type="term" value="F:antioxidant activity"/>
    <property type="evidence" value="ECO:0007669"/>
    <property type="project" value="InterPro"/>
</dbReference>
<evidence type="ECO:0000256" key="1">
    <source>
        <dbReference type="ARBA" id="ARBA00004196"/>
    </source>
</evidence>
<accession>A0A512RPN6</accession>
<dbReference type="InterPro" id="IPR050553">
    <property type="entry name" value="Thioredoxin_ResA/DsbE_sf"/>
</dbReference>
<keyword evidence="2" id="KW-0201">Cytochrome c-type biogenesis</keyword>
<dbReference type="OrthoDB" id="750178at2"/>
<feature type="signal peptide" evidence="5">
    <location>
        <begin position="1"/>
        <end position="19"/>
    </location>
</feature>
<dbReference type="InterPro" id="IPR013766">
    <property type="entry name" value="Thioredoxin_domain"/>
</dbReference>
<evidence type="ECO:0000256" key="2">
    <source>
        <dbReference type="ARBA" id="ARBA00022748"/>
    </source>
</evidence>
<evidence type="ECO:0000313" key="7">
    <source>
        <dbReference type="EMBL" id="GEP97663.1"/>
    </source>
</evidence>
<name>A0A512RPN6_9BACT</name>
<keyword evidence="8" id="KW-1185">Reference proteome</keyword>
<evidence type="ECO:0000259" key="6">
    <source>
        <dbReference type="PROSITE" id="PS51352"/>
    </source>
</evidence>
<evidence type="ECO:0000256" key="3">
    <source>
        <dbReference type="ARBA" id="ARBA00023157"/>
    </source>
</evidence>
<dbReference type="PROSITE" id="PS51352">
    <property type="entry name" value="THIOREDOXIN_2"/>
    <property type="match status" value="1"/>
</dbReference>
<dbReference type="AlphaFoldDB" id="A0A512RPN6"/>
<gene>
    <name evidence="7" type="ORF">CCY01nite_39230</name>
</gene>
<evidence type="ECO:0000256" key="4">
    <source>
        <dbReference type="ARBA" id="ARBA00023284"/>
    </source>
</evidence>
<protein>
    <submittedName>
        <fullName evidence="7">Thiol:disulfide interchange protein</fullName>
    </submittedName>
</protein>
<keyword evidence="3" id="KW-1015">Disulfide bond</keyword>
<evidence type="ECO:0000313" key="8">
    <source>
        <dbReference type="Proteomes" id="UP000321436"/>
    </source>
</evidence>
<dbReference type="InterPro" id="IPR036249">
    <property type="entry name" value="Thioredoxin-like_sf"/>
</dbReference>
<keyword evidence="5" id="KW-0732">Signal</keyword>
<dbReference type="EMBL" id="BKAU01000005">
    <property type="protein sequence ID" value="GEP97663.1"/>
    <property type="molecule type" value="Genomic_DNA"/>
</dbReference>
<dbReference type="InterPro" id="IPR000866">
    <property type="entry name" value="AhpC/TSA"/>
</dbReference>
<dbReference type="InterPro" id="IPR025380">
    <property type="entry name" value="DUF4369"/>
</dbReference>
<feature type="domain" description="Thioredoxin" evidence="6">
    <location>
        <begin position="225"/>
        <end position="367"/>
    </location>
</feature>